<evidence type="ECO:0000313" key="2">
    <source>
        <dbReference type="EMBL" id="TCT23064.1"/>
    </source>
</evidence>
<gene>
    <name evidence="2" type="ORF">EDC35_102401</name>
</gene>
<organism evidence="2 3">
    <name type="scientific">Thiobaca trueperi</name>
    <dbReference type="NCBI Taxonomy" id="127458"/>
    <lineage>
        <taxon>Bacteria</taxon>
        <taxon>Pseudomonadati</taxon>
        <taxon>Pseudomonadota</taxon>
        <taxon>Gammaproteobacteria</taxon>
        <taxon>Chromatiales</taxon>
        <taxon>Chromatiaceae</taxon>
        <taxon>Thiobaca</taxon>
    </lineage>
</organism>
<name>A0A4R3N2V3_9GAMM</name>
<keyword evidence="1" id="KW-0732">Signal</keyword>
<dbReference type="RefSeq" id="WP_132976173.1">
    <property type="nucleotide sequence ID" value="NZ_SMAO01000002.1"/>
</dbReference>
<dbReference type="AlphaFoldDB" id="A0A4R3N2V3"/>
<reference evidence="2 3" key="1">
    <citation type="submission" date="2019-03" db="EMBL/GenBank/DDBJ databases">
        <title>Genomic Encyclopedia of Type Strains, Phase IV (KMG-IV): sequencing the most valuable type-strain genomes for metagenomic binning, comparative biology and taxonomic classification.</title>
        <authorList>
            <person name="Goeker M."/>
        </authorList>
    </citation>
    <scope>NUCLEOTIDE SEQUENCE [LARGE SCALE GENOMIC DNA]</scope>
    <source>
        <strain evidence="2 3">DSM 13587</strain>
    </source>
</reference>
<feature type="chain" id="PRO_5020515532" evidence="1">
    <location>
        <begin position="31"/>
        <end position="163"/>
    </location>
</feature>
<keyword evidence="3" id="KW-1185">Reference proteome</keyword>
<dbReference type="OrthoDB" id="123540at2"/>
<proteinExistence type="predicted"/>
<feature type="signal peptide" evidence="1">
    <location>
        <begin position="1"/>
        <end position="30"/>
    </location>
</feature>
<comment type="caution">
    <text evidence="2">The sequence shown here is derived from an EMBL/GenBank/DDBJ whole genome shotgun (WGS) entry which is preliminary data.</text>
</comment>
<accession>A0A4R3N2V3</accession>
<sequence length="163" mass="17511">MKRLSQQAFTLAVMAVFSCGLVLMSFDATARGGGGHARTSVNRGAHANVNRGANVNRNANINRGANINHNANINRNTNINRSANVNVNRNVDIDVDRRWNHPVGTAVAIGATAAVIGSIVYSLPPSCSTIYVDGVTYQQCGSSWYQPRYVGTSVQYVVVNSPY</sequence>
<protein>
    <submittedName>
        <fullName evidence="2">Uncharacterized protein</fullName>
    </submittedName>
</protein>
<dbReference type="Proteomes" id="UP000295717">
    <property type="component" value="Unassembled WGS sequence"/>
</dbReference>
<dbReference type="PROSITE" id="PS51257">
    <property type="entry name" value="PROKAR_LIPOPROTEIN"/>
    <property type="match status" value="1"/>
</dbReference>
<evidence type="ECO:0000256" key="1">
    <source>
        <dbReference type="SAM" id="SignalP"/>
    </source>
</evidence>
<evidence type="ECO:0000313" key="3">
    <source>
        <dbReference type="Proteomes" id="UP000295717"/>
    </source>
</evidence>
<dbReference type="EMBL" id="SMAO01000002">
    <property type="protein sequence ID" value="TCT23064.1"/>
    <property type="molecule type" value="Genomic_DNA"/>
</dbReference>